<feature type="transmembrane region" description="Helical" evidence="1">
    <location>
        <begin position="342"/>
        <end position="361"/>
    </location>
</feature>
<feature type="transmembrane region" description="Helical" evidence="1">
    <location>
        <begin position="111"/>
        <end position="132"/>
    </location>
</feature>
<feature type="transmembrane region" description="Helical" evidence="1">
    <location>
        <begin position="61"/>
        <end position="80"/>
    </location>
</feature>
<comment type="caution">
    <text evidence="2">The sequence shown here is derived from an EMBL/GenBank/DDBJ whole genome shotgun (WGS) entry which is preliminary data.</text>
</comment>
<dbReference type="Proteomes" id="UP000177026">
    <property type="component" value="Unassembled WGS sequence"/>
</dbReference>
<dbReference type="AlphaFoldDB" id="A0A1F7GK45"/>
<organism evidence="2 3">
    <name type="scientific">Candidatus Roizmanbacteria bacterium RIFCSPHIGHO2_01_FULL_39_8</name>
    <dbReference type="NCBI Taxonomy" id="1802033"/>
    <lineage>
        <taxon>Bacteria</taxon>
        <taxon>Candidatus Roizmaniibacteriota</taxon>
    </lineage>
</organism>
<dbReference type="EMBL" id="MFZI01000051">
    <property type="protein sequence ID" value="OGK19267.1"/>
    <property type="molecule type" value="Genomic_DNA"/>
</dbReference>
<keyword evidence="1" id="KW-1133">Transmembrane helix</keyword>
<name>A0A1F7GK45_9BACT</name>
<feature type="transmembrane region" description="Helical" evidence="1">
    <location>
        <begin position="161"/>
        <end position="192"/>
    </location>
</feature>
<proteinExistence type="predicted"/>
<feature type="transmembrane region" description="Helical" evidence="1">
    <location>
        <begin position="87"/>
        <end position="105"/>
    </location>
</feature>
<protein>
    <recommendedName>
        <fullName evidence="4">Glycosyltransferase RgtA/B/C/D-like domain-containing protein</fullName>
    </recommendedName>
</protein>
<reference evidence="2 3" key="1">
    <citation type="journal article" date="2016" name="Nat. Commun.">
        <title>Thousands of microbial genomes shed light on interconnected biogeochemical processes in an aquifer system.</title>
        <authorList>
            <person name="Anantharaman K."/>
            <person name="Brown C.T."/>
            <person name="Hug L.A."/>
            <person name="Sharon I."/>
            <person name="Castelle C.J."/>
            <person name="Probst A.J."/>
            <person name="Thomas B.C."/>
            <person name="Singh A."/>
            <person name="Wilkins M.J."/>
            <person name="Karaoz U."/>
            <person name="Brodie E.L."/>
            <person name="Williams K.H."/>
            <person name="Hubbard S.S."/>
            <person name="Banfield J.F."/>
        </authorList>
    </citation>
    <scope>NUCLEOTIDE SEQUENCE [LARGE SCALE GENOMIC DNA]</scope>
</reference>
<sequence length="479" mass="55580">MKSIKWNKLFVALLLSLISYFFVSQKLLSSYNFDSDFARDLIQILGIAKGRITLIGPQTSFGGLYVGPYYYYLFVPIFFITKYSMGAILYFNAFLYSLAVFYFFYRIYVKHSFLTSLLASATLLTSNVFIYSSRNPGNAFSYLPFLLFFLTYVSFSKIKYWYQGLLLGFVFGLILNFHYSNAILVPFTLLFFIKNRRVFISYLLSFFLTFIPLFLFELRHGFIMLKNTFVTRSFTTFLGNQNLAGAASGKENILENILFMNSEMNKWIQPMPLLLLILILFFLLKGKLKFEEKILGITSLGGFLLLSILLRFQFTSFYLFPVALTLLVTLVLFLLKNKYGFLLLFFIFVLNVLTFPTYLYSDAVRPYTKFSQAVKFAIEKNLVGKSGFNILQLRPDTIIAPHGNEYRYYFIKKGYIPDLPHEYNNSTTLLIFSEIPNYTIESLNTWEVQQFGTQHFKNKKIFTSGDVTIFKVDKINPGG</sequence>
<feature type="transmembrane region" description="Helical" evidence="1">
    <location>
        <begin position="139"/>
        <end position="155"/>
    </location>
</feature>
<feature type="transmembrane region" description="Helical" evidence="1">
    <location>
        <begin position="267"/>
        <end position="284"/>
    </location>
</feature>
<evidence type="ECO:0000313" key="2">
    <source>
        <dbReference type="EMBL" id="OGK19267.1"/>
    </source>
</evidence>
<evidence type="ECO:0000256" key="1">
    <source>
        <dbReference type="SAM" id="Phobius"/>
    </source>
</evidence>
<evidence type="ECO:0000313" key="3">
    <source>
        <dbReference type="Proteomes" id="UP000177026"/>
    </source>
</evidence>
<accession>A0A1F7GK45</accession>
<feature type="transmembrane region" description="Helical" evidence="1">
    <location>
        <begin position="294"/>
        <end position="312"/>
    </location>
</feature>
<feature type="transmembrane region" description="Helical" evidence="1">
    <location>
        <begin position="199"/>
        <end position="216"/>
    </location>
</feature>
<gene>
    <name evidence="2" type="ORF">A2866_01555</name>
</gene>
<feature type="transmembrane region" description="Helical" evidence="1">
    <location>
        <begin position="318"/>
        <end position="335"/>
    </location>
</feature>
<keyword evidence="1" id="KW-0472">Membrane</keyword>
<keyword evidence="1" id="KW-0812">Transmembrane</keyword>
<evidence type="ECO:0008006" key="4">
    <source>
        <dbReference type="Google" id="ProtNLM"/>
    </source>
</evidence>